<dbReference type="Proteomes" id="UP000492821">
    <property type="component" value="Unassembled WGS sequence"/>
</dbReference>
<reference evidence="2" key="2">
    <citation type="submission" date="2020-10" db="UniProtKB">
        <authorList>
            <consortium name="WormBaseParasite"/>
        </authorList>
    </citation>
    <scope>IDENTIFICATION</scope>
</reference>
<dbReference type="AlphaFoldDB" id="A0A7E4W1T9"/>
<name>A0A7E4W1T9_PANRE</name>
<evidence type="ECO:0000313" key="2">
    <source>
        <dbReference type="WBParaSite" id="Pan_g5893.t1"/>
    </source>
</evidence>
<accession>A0A7E4W1T9</accession>
<proteinExistence type="predicted"/>
<dbReference type="WBParaSite" id="Pan_g5893.t1">
    <property type="protein sequence ID" value="Pan_g5893.t1"/>
    <property type="gene ID" value="Pan_g5893"/>
</dbReference>
<reference evidence="1" key="1">
    <citation type="journal article" date="2013" name="Genetics">
        <title>The draft genome and transcriptome of Panagrellus redivivus are shaped by the harsh demands of a free-living lifestyle.</title>
        <authorList>
            <person name="Srinivasan J."/>
            <person name="Dillman A.R."/>
            <person name="Macchietto M.G."/>
            <person name="Heikkinen L."/>
            <person name="Lakso M."/>
            <person name="Fracchia K.M."/>
            <person name="Antoshechkin I."/>
            <person name="Mortazavi A."/>
            <person name="Wong G."/>
            <person name="Sternberg P.W."/>
        </authorList>
    </citation>
    <scope>NUCLEOTIDE SEQUENCE [LARGE SCALE GENOMIC DNA]</scope>
    <source>
        <strain evidence="1">MT8872</strain>
    </source>
</reference>
<keyword evidence="1" id="KW-1185">Reference proteome</keyword>
<evidence type="ECO:0000313" key="1">
    <source>
        <dbReference type="Proteomes" id="UP000492821"/>
    </source>
</evidence>
<protein>
    <submittedName>
        <fullName evidence="2">DRIM domain-containing protein</fullName>
    </submittedName>
</protein>
<sequence>MNPSDAVVLAIIDLILRNYPNKPSRAEIVSAIREVDPKTSALKCKAYFYMTVKEYHLFTPLDEQLLETYGKMIWALFFLTMEVTEQKSRLYLRVCRAMAEQVLRLRNKKREYLKLLADQTTSNKLATILEAAETPDNA</sequence>
<organism evidence="1 2">
    <name type="scientific">Panagrellus redivivus</name>
    <name type="common">Microworm</name>
    <dbReference type="NCBI Taxonomy" id="6233"/>
    <lineage>
        <taxon>Eukaryota</taxon>
        <taxon>Metazoa</taxon>
        <taxon>Ecdysozoa</taxon>
        <taxon>Nematoda</taxon>
        <taxon>Chromadorea</taxon>
        <taxon>Rhabditida</taxon>
        <taxon>Tylenchina</taxon>
        <taxon>Panagrolaimomorpha</taxon>
        <taxon>Panagrolaimoidea</taxon>
        <taxon>Panagrolaimidae</taxon>
        <taxon>Panagrellus</taxon>
    </lineage>
</organism>